<dbReference type="SMART" id="SM00316">
    <property type="entry name" value="S1"/>
    <property type="match status" value="1"/>
</dbReference>
<evidence type="ECO:0000256" key="8">
    <source>
        <dbReference type="SAM" id="MobiDB-lite"/>
    </source>
</evidence>
<dbReference type="PANTHER" id="PTHR22648:SF0">
    <property type="entry name" value="TRANSCRIPTION TERMINATION_ANTITERMINATION PROTEIN NUSA"/>
    <property type="match status" value="1"/>
</dbReference>
<dbReference type="RefSeq" id="WP_166857679.1">
    <property type="nucleotide sequence ID" value="NZ_CP063989.1"/>
</dbReference>
<dbReference type="InterPro" id="IPR030842">
    <property type="entry name" value="TF_NusA_bacterial"/>
</dbReference>
<keyword evidence="11" id="KW-1185">Reference proteome</keyword>
<dbReference type="Pfam" id="PF00575">
    <property type="entry name" value="S1"/>
    <property type="match status" value="1"/>
</dbReference>
<comment type="function">
    <text evidence="7">Participates in both transcription termination and antitermination.</text>
</comment>
<evidence type="ECO:0000256" key="6">
    <source>
        <dbReference type="ARBA" id="ARBA00023163"/>
    </source>
</evidence>
<dbReference type="InterPro" id="IPR009019">
    <property type="entry name" value="KH_sf_prok-type"/>
</dbReference>
<dbReference type="EMBL" id="CP063989">
    <property type="protein sequence ID" value="QPL06239.1"/>
    <property type="molecule type" value="Genomic_DNA"/>
</dbReference>
<dbReference type="InterPro" id="IPR058582">
    <property type="entry name" value="KH_NusA_2nd"/>
</dbReference>
<dbReference type="GO" id="GO:0005829">
    <property type="term" value="C:cytosol"/>
    <property type="evidence" value="ECO:0007669"/>
    <property type="project" value="TreeGrafter"/>
</dbReference>
<evidence type="ECO:0000256" key="7">
    <source>
        <dbReference type="HAMAP-Rule" id="MF_00945"/>
    </source>
</evidence>
<dbReference type="PANTHER" id="PTHR22648">
    <property type="entry name" value="TRANSCRIPTION TERMINATION FACTOR NUSA"/>
    <property type="match status" value="1"/>
</dbReference>
<dbReference type="FunFam" id="3.30.300.20:FF:000005">
    <property type="entry name" value="Transcription termination/antitermination protein NusA"/>
    <property type="match status" value="1"/>
</dbReference>
<dbReference type="GO" id="GO:0006353">
    <property type="term" value="P:DNA-templated transcription termination"/>
    <property type="evidence" value="ECO:0007669"/>
    <property type="project" value="UniProtKB-UniRule"/>
</dbReference>
<dbReference type="CDD" id="cd04455">
    <property type="entry name" value="S1_NusA"/>
    <property type="match status" value="1"/>
</dbReference>
<protein>
    <recommendedName>
        <fullName evidence="7">Transcription termination/antitermination protein NusA</fullName>
    </recommendedName>
</protein>
<evidence type="ECO:0000256" key="3">
    <source>
        <dbReference type="ARBA" id="ARBA00022814"/>
    </source>
</evidence>
<keyword evidence="5 7" id="KW-0805">Transcription regulation</keyword>
<dbReference type="Gene3D" id="3.30.1480.10">
    <property type="entry name" value="NusA, N-terminal domain"/>
    <property type="match status" value="1"/>
</dbReference>
<dbReference type="SUPFAM" id="SSF69705">
    <property type="entry name" value="Transcription factor NusA, N-terminal domain"/>
    <property type="match status" value="1"/>
</dbReference>
<dbReference type="Proteomes" id="UP000594637">
    <property type="component" value="Chromosome"/>
</dbReference>
<sequence length="348" mass="37881">MDINMPELRGAADELGIDLDNLLPAIEDAILTAYLKVPGAIRGSHVEIDRRSGHMTVLAPELDEEDEPTGEFFDDTPDDFGRIAQATARSVIVQRIQDRRDFEVLGAFKDKAGELISGTVEQGRDPRIVYVRLGEEHEGIMPPHEQVPGERHRHGDRVRVYVTEVSRGLKGAQIILSRSHPGLVRKLFEREVPEIGSGDVEIVAIAREAGHRTKMAVRSRVKGVNAKGACIGPMGQRVRAVTAELGGEKIDIVDYSEDPARFVANALSPARVSEVRILSMEDKTARATVPDFQLSLAIGKEGQNARLAARLTGWKIDIHADSESGQVVPGTGSRADDVTGPSRVSDEA</sequence>
<evidence type="ECO:0000256" key="2">
    <source>
        <dbReference type="ARBA" id="ARBA00022490"/>
    </source>
</evidence>
<organism evidence="10 11">
    <name type="scientific">Actinomyces respiraculi</name>
    <dbReference type="NCBI Taxonomy" id="2744574"/>
    <lineage>
        <taxon>Bacteria</taxon>
        <taxon>Bacillati</taxon>
        <taxon>Actinomycetota</taxon>
        <taxon>Actinomycetes</taxon>
        <taxon>Actinomycetales</taxon>
        <taxon>Actinomycetaceae</taxon>
        <taxon>Actinomyces</taxon>
    </lineage>
</organism>
<evidence type="ECO:0000256" key="1">
    <source>
        <dbReference type="ARBA" id="ARBA00022472"/>
    </source>
</evidence>
<evidence type="ECO:0000256" key="4">
    <source>
        <dbReference type="ARBA" id="ARBA00022884"/>
    </source>
</evidence>
<comment type="subunit">
    <text evidence="7">Monomer. Binds directly to the core enzyme of the DNA-dependent RNA polymerase and to nascent RNA.</text>
</comment>
<dbReference type="HAMAP" id="MF_00945_B">
    <property type="entry name" value="NusA_B"/>
    <property type="match status" value="1"/>
</dbReference>
<evidence type="ECO:0000259" key="9">
    <source>
        <dbReference type="PROSITE" id="PS50126"/>
    </source>
</evidence>
<comment type="subcellular location">
    <subcellularLocation>
        <location evidence="7">Cytoplasm</location>
    </subcellularLocation>
</comment>
<dbReference type="InterPro" id="IPR036555">
    <property type="entry name" value="NusA_N_sf"/>
</dbReference>
<dbReference type="SUPFAM" id="SSF50249">
    <property type="entry name" value="Nucleic acid-binding proteins"/>
    <property type="match status" value="1"/>
</dbReference>
<evidence type="ECO:0000313" key="10">
    <source>
        <dbReference type="EMBL" id="QPL06239.1"/>
    </source>
</evidence>
<keyword evidence="4 7" id="KW-0694">RNA-binding</keyword>
<dbReference type="InterPro" id="IPR010213">
    <property type="entry name" value="TF_NusA"/>
</dbReference>
<feature type="domain" description="S1 motif" evidence="9">
    <location>
        <begin position="113"/>
        <end position="179"/>
    </location>
</feature>
<dbReference type="InterPro" id="IPR012340">
    <property type="entry name" value="NA-bd_OB-fold"/>
</dbReference>
<dbReference type="GO" id="GO:0003723">
    <property type="term" value="F:RNA binding"/>
    <property type="evidence" value="ECO:0007669"/>
    <property type="project" value="UniProtKB-UniRule"/>
</dbReference>
<dbReference type="AlphaFoldDB" id="A0A7T0LLZ7"/>
<dbReference type="Gene3D" id="3.30.300.20">
    <property type="match status" value="2"/>
</dbReference>
<dbReference type="SUPFAM" id="SSF54814">
    <property type="entry name" value="Prokaryotic type KH domain (KH-domain type II)"/>
    <property type="match status" value="2"/>
</dbReference>
<name>A0A7T0LLZ7_9ACTO</name>
<accession>A0A7T0LLZ7</accession>
<gene>
    <name evidence="7 10" type="primary">nusA</name>
    <name evidence="10" type="ORF">ID810_04865</name>
</gene>
<dbReference type="GO" id="GO:0003700">
    <property type="term" value="F:DNA-binding transcription factor activity"/>
    <property type="evidence" value="ECO:0007669"/>
    <property type="project" value="InterPro"/>
</dbReference>
<dbReference type="InterPro" id="IPR025249">
    <property type="entry name" value="TF_NusA_KH_1st"/>
</dbReference>
<dbReference type="PROSITE" id="PS50126">
    <property type="entry name" value="S1"/>
    <property type="match status" value="1"/>
</dbReference>
<reference evidence="10 11" key="1">
    <citation type="submission" date="2020-11" db="EMBL/GenBank/DDBJ databases">
        <title>Actinomyces sp. ZJ750.</title>
        <authorList>
            <person name="Zhou J."/>
        </authorList>
    </citation>
    <scope>NUCLEOTIDE SEQUENCE [LARGE SCALE GENOMIC DNA]</scope>
    <source>
        <strain evidence="10 11">ZJ750</strain>
    </source>
</reference>
<evidence type="ECO:0000256" key="5">
    <source>
        <dbReference type="ARBA" id="ARBA00023015"/>
    </source>
</evidence>
<comment type="similarity">
    <text evidence="7">Belongs to the NusA family.</text>
</comment>
<evidence type="ECO:0000313" key="11">
    <source>
        <dbReference type="Proteomes" id="UP000594637"/>
    </source>
</evidence>
<dbReference type="GO" id="GO:0031564">
    <property type="term" value="P:transcription antitermination"/>
    <property type="evidence" value="ECO:0007669"/>
    <property type="project" value="UniProtKB-UniRule"/>
</dbReference>
<keyword evidence="3 7" id="KW-0889">Transcription antitermination</keyword>
<keyword evidence="2 7" id="KW-0963">Cytoplasm</keyword>
<dbReference type="CDD" id="cd02134">
    <property type="entry name" value="KH-II_NusA_rpt1"/>
    <property type="match status" value="1"/>
</dbReference>
<keyword evidence="6 7" id="KW-0804">Transcription</keyword>
<dbReference type="NCBIfam" id="TIGR01953">
    <property type="entry name" value="NusA"/>
    <property type="match status" value="1"/>
</dbReference>
<feature type="region of interest" description="Disordered" evidence="8">
    <location>
        <begin position="323"/>
        <end position="348"/>
    </location>
</feature>
<dbReference type="KEGG" id="arep:ID810_04865"/>
<dbReference type="Gene3D" id="2.40.50.140">
    <property type="entry name" value="Nucleic acid-binding proteins"/>
    <property type="match status" value="1"/>
</dbReference>
<dbReference type="InterPro" id="IPR003029">
    <property type="entry name" value="S1_domain"/>
</dbReference>
<dbReference type="CDD" id="cd22529">
    <property type="entry name" value="KH-II_NusA_rpt2"/>
    <property type="match status" value="1"/>
</dbReference>
<dbReference type="Pfam" id="PF13184">
    <property type="entry name" value="KH_NusA_1st"/>
    <property type="match status" value="1"/>
</dbReference>
<proteinExistence type="inferred from homology"/>
<dbReference type="Pfam" id="PF26594">
    <property type="entry name" value="KH_NusA_2nd"/>
    <property type="match status" value="1"/>
</dbReference>
<keyword evidence="1 7" id="KW-0806">Transcription termination</keyword>
<dbReference type="PROSITE" id="PS50084">
    <property type="entry name" value="KH_TYPE_1"/>
    <property type="match status" value="1"/>
</dbReference>
<dbReference type="InterPro" id="IPR015946">
    <property type="entry name" value="KH_dom-like_a/b"/>
</dbReference>
<dbReference type="FunFam" id="3.30.300.20:FF:000002">
    <property type="entry name" value="Transcription termination/antitermination protein NusA"/>
    <property type="match status" value="1"/>
</dbReference>